<dbReference type="InterPro" id="IPR014755">
    <property type="entry name" value="Cu-Rt/internalin_Ig-like"/>
</dbReference>
<gene>
    <name evidence="8" type="ORF">QO010_002375</name>
</gene>
<dbReference type="InterPro" id="IPR007348">
    <property type="entry name" value="CopC_dom"/>
</dbReference>
<evidence type="ECO:0000256" key="6">
    <source>
        <dbReference type="SAM" id="SignalP"/>
    </source>
</evidence>
<dbReference type="Proteomes" id="UP001228905">
    <property type="component" value="Unassembled WGS sequence"/>
</dbReference>
<dbReference type="RefSeq" id="WP_307349379.1">
    <property type="nucleotide sequence ID" value="NZ_JAUSVS010000004.1"/>
</dbReference>
<dbReference type="Pfam" id="PF04234">
    <property type="entry name" value="CopC"/>
    <property type="match status" value="1"/>
</dbReference>
<accession>A0ABU0IRE0</accession>
<keyword evidence="3 6" id="KW-0732">Signal</keyword>
<comment type="caution">
    <text evidence="8">The sequence shown here is derived from an EMBL/GenBank/DDBJ whole genome shotgun (WGS) entry which is preliminary data.</text>
</comment>
<dbReference type="InterPro" id="IPR047685">
    <property type="entry name" value="CopC-like"/>
</dbReference>
<feature type="signal peptide" evidence="6">
    <location>
        <begin position="1"/>
        <end position="21"/>
    </location>
</feature>
<comment type="similarity">
    <text evidence="2">Belongs to the CopC family.</text>
</comment>
<dbReference type="NCBIfam" id="NF033814">
    <property type="entry name" value="copper_CopC"/>
    <property type="match status" value="1"/>
</dbReference>
<comment type="subcellular location">
    <subcellularLocation>
        <location evidence="1">Periplasm</location>
    </subcellularLocation>
</comment>
<feature type="domain" description="CopC" evidence="7">
    <location>
        <begin position="22"/>
        <end position="126"/>
    </location>
</feature>
<name>A0ABU0IRE0_9CAUL</name>
<organism evidence="8 9">
    <name type="scientific">Caulobacter ginsengisoli</name>
    <dbReference type="NCBI Taxonomy" id="400775"/>
    <lineage>
        <taxon>Bacteria</taxon>
        <taxon>Pseudomonadati</taxon>
        <taxon>Pseudomonadota</taxon>
        <taxon>Alphaproteobacteria</taxon>
        <taxon>Caulobacterales</taxon>
        <taxon>Caulobacteraceae</taxon>
        <taxon>Caulobacter</taxon>
    </lineage>
</organism>
<evidence type="ECO:0000313" key="8">
    <source>
        <dbReference type="EMBL" id="MDQ0464591.1"/>
    </source>
</evidence>
<evidence type="ECO:0000256" key="5">
    <source>
        <dbReference type="ARBA" id="ARBA00023008"/>
    </source>
</evidence>
<evidence type="ECO:0000313" key="9">
    <source>
        <dbReference type="Proteomes" id="UP001228905"/>
    </source>
</evidence>
<feature type="chain" id="PRO_5047493397" evidence="6">
    <location>
        <begin position="22"/>
        <end position="127"/>
    </location>
</feature>
<evidence type="ECO:0000256" key="4">
    <source>
        <dbReference type="ARBA" id="ARBA00022764"/>
    </source>
</evidence>
<protein>
    <submittedName>
        <fullName evidence="8">Methionine-rich copper-binding protein CopC</fullName>
    </submittedName>
</protein>
<evidence type="ECO:0000256" key="2">
    <source>
        <dbReference type="ARBA" id="ARBA00010509"/>
    </source>
</evidence>
<dbReference type="Gene3D" id="2.60.40.1220">
    <property type="match status" value="1"/>
</dbReference>
<reference evidence="8 9" key="1">
    <citation type="submission" date="2023-07" db="EMBL/GenBank/DDBJ databases">
        <title>Genomic Encyclopedia of Type Strains, Phase IV (KMG-IV): sequencing the most valuable type-strain genomes for metagenomic binning, comparative biology and taxonomic classification.</title>
        <authorList>
            <person name="Goeker M."/>
        </authorList>
    </citation>
    <scope>NUCLEOTIDE SEQUENCE [LARGE SCALE GENOMIC DNA]</scope>
    <source>
        <strain evidence="8 9">DSM 18695</strain>
    </source>
</reference>
<keyword evidence="5" id="KW-0186">Copper</keyword>
<evidence type="ECO:0000259" key="7">
    <source>
        <dbReference type="Pfam" id="PF04234"/>
    </source>
</evidence>
<keyword evidence="4" id="KW-0574">Periplasm</keyword>
<dbReference type="SUPFAM" id="SSF81296">
    <property type="entry name" value="E set domains"/>
    <property type="match status" value="1"/>
</dbReference>
<proteinExistence type="inferred from homology"/>
<evidence type="ECO:0000256" key="1">
    <source>
        <dbReference type="ARBA" id="ARBA00004418"/>
    </source>
</evidence>
<dbReference type="EMBL" id="JAUSVS010000004">
    <property type="protein sequence ID" value="MDQ0464591.1"/>
    <property type="molecule type" value="Genomic_DNA"/>
</dbReference>
<evidence type="ECO:0000256" key="3">
    <source>
        <dbReference type="ARBA" id="ARBA00022729"/>
    </source>
</evidence>
<keyword evidence="9" id="KW-1185">Reference proteome</keyword>
<sequence>MKAPYLALAAALVMAAPPAWAHPALVASTPAAGATVSGVRQIELRFSEPLVAKLSSASLVATKMDMGEGMMDHRMGMGGTVRFDPADAKVMRLVFKGPLPAGVYHLDWKAVSTDTHHLKGGFDFTVR</sequence>
<dbReference type="InterPro" id="IPR014756">
    <property type="entry name" value="Ig_E-set"/>
</dbReference>